<evidence type="ECO:0000313" key="2">
    <source>
        <dbReference type="Proteomes" id="UP000248897"/>
    </source>
</evidence>
<proteinExistence type="predicted"/>
<reference evidence="1 2" key="1">
    <citation type="submission" date="2018-06" db="EMBL/GenBank/DDBJ databases">
        <authorList>
            <consortium name="Pathogen Informatics"/>
            <person name="Doyle S."/>
        </authorList>
    </citation>
    <scope>NUCLEOTIDE SEQUENCE [LARGE SCALE GENOMIC DNA]</scope>
    <source>
        <strain evidence="1 2">NCTC12961</strain>
    </source>
</reference>
<gene>
    <name evidence="1" type="ORF">NCTC12961_01674</name>
</gene>
<dbReference type="EMBL" id="LS483469">
    <property type="protein sequence ID" value="SQI34359.1"/>
    <property type="molecule type" value="Genomic_DNA"/>
</dbReference>
<dbReference type="AlphaFoldDB" id="A0A2X4U6V3"/>
<accession>A0A2X4U6V3</accession>
<dbReference type="Proteomes" id="UP000248897">
    <property type="component" value="Chromosome 1"/>
</dbReference>
<evidence type="ECO:0000313" key="1">
    <source>
        <dbReference type="EMBL" id="SQI34359.1"/>
    </source>
</evidence>
<name>A0A2X4U6V3_SERPL</name>
<protein>
    <submittedName>
        <fullName evidence="1">Uncharacterized protein</fullName>
    </submittedName>
</protein>
<organism evidence="1 2">
    <name type="scientific">Serratia plymuthica</name>
    <dbReference type="NCBI Taxonomy" id="82996"/>
    <lineage>
        <taxon>Bacteria</taxon>
        <taxon>Pseudomonadati</taxon>
        <taxon>Pseudomonadota</taxon>
        <taxon>Gammaproteobacteria</taxon>
        <taxon>Enterobacterales</taxon>
        <taxon>Yersiniaceae</taxon>
        <taxon>Serratia</taxon>
    </lineage>
</organism>
<sequence length="60" mass="6615">MAVVSNNAVRMTKPIAWEKNTALRTPTARALMPIKKSVLPQHSAAANPMNISTQFSRPIR</sequence>